<gene>
    <name evidence="2" type="ORF">LVIROSA_LOCUS20610</name>
</gene>
<dbReference type="Proteomes" id="UP001157418">
    <property type="component" value="Unassembled WGS sequence"/>
</dbReference>
<name>A0AAU9NBF2_9ASTR</name>
<evidence type="ECO:0000313" key="3">
    <source>
        <dbReference type="Proteomes" id="UP001157418"/>
    </source>
</evidence>
<sequence>MESRRHSRGHILDSDSRLKPLVFTFQITNSNFRSLFCSKKSNVVATSKTELGFYLEESLFRRSESFDVLDWWKVNSAKQPTLAKIAHDTLAVLATSVASEANI</sequence>
<evidence type="ECO:0000313" key="2">
    <source>
        <dbReference type="EMBL" id="CAH1434059.1"/>
    </source>
</evidence>
<reference evidence="2 3" key="1">
    <citation type="submission" date="2022-01" db="EMBL/GenBank/DDBJ databases">
        <authorList>
            <person name="Xiong W."/>
            <person name="Schranz E."/>
        </authorList>
    </citation>
    <scope>NUCLEOTIDE SEQUENCE [LARGE SCALE GENOMIC DNA]</scope>
</reference>
<dbReference type="InterPro" id="IPR008906">
    <property type="entry name" value="HATC_C_dom"/>
</dbReference>
<proteinExistence type="predicted"/>
<dbReference type="Pfam" id="PF05699">
    <property type="entry name" value="Dimer_Tnp_hAT"/>
    <property type="match status" value="1"/>
</dbReference>
<evidence type="ECO:0000259" key="1">
    <source>
        <dbReference type="Pfam" id="PF05699"/>
    </source>
</evidence>
<dbReference type="AlphaFoldDB" id="A0AAU9NBF2"/>
<dbReference type="InterPro" id="IPR012337">
    <property type="entry name" value="RNaseH-like_sf"/>
</dbReference>
<organism evidence="2 3">
    <name type="scientific">Lactuca virosa</name>
    <dbReference type="NCBI Taxonomy" id="75947"/>
    <lineage>
        <taxon>Eukaryota</taxon>
        <taxon>Viridiplantae</taxon>
        <taxon>Streptophyta</taxon>
        <taxon>Embryophyta</taxon>
        <taxon>Tracheophyta</taxon>
        <taxon>Spermatophyta</taxon>
        <taxon>Magnoliopsida</taxon>
        <taxon>eudicotyledons</taxon>
        <taxon>Gunneridae</taxon>
        <taxon>Pentapetalae</taxon>
        <taxon>asterids</taxon>
        <taxon>campanulids</taxon>
        <taxon>Asterales</taxon>
        <taxon>Asteraceae</taxon>
        <taxon>Cichorioideae</taxon>
        <taxon>Cichorieae</taxon>
        <taxon>Lactucinae</taxon>
        <taxon>Lactuca</taxon>
    </lineage>
</organism>
<dbReference type="PANTHER" id="PTHR23272">
    <property type="entry name" value="BED FINGER-RELATED"/>
    <property type="match status" value="1"/>
</dbReference>
<dbReference type="EMBL" id="CAKMRJ010003334">
    <property type="protein sequence ID" value="CAH1434059.1"/>
    <property type="molecule type" value="Genomic_DNA"/>
</dbReference>
<dbReference type="SUPFAM" id="SSF53098">
    <property type="entry name" value="Ribonuclease H-like"/>
    <property type="match status" value="1"/>
</dbReference>
<keyword evidence="3" id="KW-1185">Reference proteome</keyword>
<protein>
    <recommendedName>
        <fullName evidence="1">HAT C-terminal dimerisation domain-containing protein</fullName>
    </recommendedName>
</protein>
<accession>A0AAU9NBF2</accession>
<feature type="domain" description="HAT C-terminal dimerisation" evidence="1">
    <location>
        <begin position="50"/>
        <end position="101"/>
    </location>
</feature>
<comment type="caution">
    <text evidence="2">The sequence shown here is derived from an EMBL/GenBank/DDBJ whole genome shotgun (WGS) entry which is preliminary data.</text>
</comment>
<dbReference type="GO" id="GO:0046983">
    <property type="term" value="F:protein dimerization activity"/>
    <property type="evidence" value="ECO:0007669"/>
    <property type="project" value="InterPro"/>
</dbReference>